<keyword evidence="1" id="KW-0732">Signal</keyword>
<feature type="chain" id="PRO_5041965723" evidence="1">
    <location>
        <begin position="21"/>
        <end position="141"/>
    </location>
</feature>
<protein>
    <submittedName>
        <fullName evidence="2">Uncharacterized protein</fullName>
    </submittedName>
</protein>
<dbReference type="EMBL" id="JARKIE010000368">
    <property type="protein sequence ID" value="KAJ7649223.1"/>
    <property type="molecule type" value="Genomic_DNA"/>
</dbReference>
<feature type="signal peptide" evidence="1">
    <location>
        <begin position="1"/>
        <end position="20"/>
    </location>
</feature>
<proteinExistence type="predicted"/>
<dbReference type="Proteomes" id="UP001221757">
    <property type="component" value="Unassembled WGS sequence"/>
</dbReference>
<comment type="caution">
    <text evidence="2">The sequence shown here is derived from an EMBL/GenBank/DDBJ whole genome shotgun (WGS) entry which is preliminary data.</text>
</comment>
<keyword evidence="3" id="KW-1185">Reference proteome</keyword>
<organism evidence="2 3">
    <name type="scientific">Mycena rosella</name>
    <name type="common">Pink bonnet</name>
    <name type="synonym">Agaricus rosellus</name>
    <dbReference type="NCBI Taxonomy" id="1033263"/>
    <lineage>
        <taxon>Eukaryota</taxon>
        <taxon>Fungi</taxon>
        <taxon>Dikarya</taxon>
        <taxon>Basidiomycota</taxon>
        <taxon>Agaricomycotina</taxon>
        <taxon>Agaricomycetes</taxon>
        <taxon>Agaricomycetidae</taxon>
        <taxon>Agaricales</taxon>
        <taxon>Marasmiineae</taxon>
        <taxon>Mycenaceae</taxon>
        <taxon>Mycena</taxon>
    </lineage>
</organism>
<sequence>MFTTRFIVLVTTSIATLSLGNTLPWVNTPVRRADDTANATCVENPPLAGTFVMACLDDNYQDCDSIPVVAGGCTHMPVRQINTMSSVQVPCGWECTFYNTHNMCDPTDAVSITTLLYPGSPNLAQEAFDNVVDYVQCNPLD</sequence>
<accession>A0AAD7CJK5</accession>
<reference evidence="2" key="1">
    <citation type="submission" date="2023-03" db="EMBL/GenBank/DDBJ databases">
        <title>Massive genome expansion in bonnet fungi (Mycena s.s.) driven by repeated elements and novel gene families across ecological guilds.</title>
        <authorList>
            <consortium name="Lawrence Berkeley National Laboratory"/>
            <person name="Harder C.B."/>
            <person name="Miyauchi S."/>
            <person name="Viragh M."/>
            <person name="Kuo A."/>
            <person name="Thoen E."/>
            <person name="Andreopoulos B."/>
            <person name="Lu D."/>
            <person name="Skrede I."/>
            <person name="Drula E."/>
            <person name="Henrissat B."/>
            <person name="Morin E."/>
            <person name="Kohler A."/>
            <person name="Barry K."/>
            <person name="LaButti K."/>
            <person name="Morin E."/>
            <person name="Salamov A."/>
            <person name="Lipzen A."/>
            <person name="Mereny Z."/>
            <person name="Hegedus B."/>
            <person name="Baldrian P."/>
            <person name="Stursova M."/>
            <person name="Weitz H."/>
            <person name="Taylor A."/>
            <person name="Grigoriev I.V."/>
            <person name="Nagy L.G."/>
            <person name="Martin F."/>
            <person name="Kauserud H."/>
        </authorList>
    </citation>
    <scope>NUCLEOTIDE SEQUENCE</scope>
    <source>
        <strain evidence="2">CBHHK067</strain>
    </source>
</reference>
<gene>
    <name evidence="2" type="ORF">B0H17DRAFT_1215388</name>
</gene>
<name>A0AAD7CJK5_MYCRO</name>
<evidence type="ECO:0000256" key="1">
    <source>
        <dbReference type="SAM" id="SignalP"/>
    </source>
</evidence>
<evidence type="ECO:0000313" key="3">
    <source>
        <dbReference type="Proteomes" id="UP001221757"/>
    </source>
</evidence>
<dbReference type="AlphaFoldDB" id="A0AAD7CJK5"/>
<evidence type="ECO:0000313" key="2">
    <source>
        <dbReference type="EMBL" id="KAJ7649223.1"/>
    </source>
</evidence>